<dbReference type="Proteomes" id="UP001360953">
    <property type="component" value="Unassembled WGS sequence"/>
</dbReference>
<gene>
    <name evidence="2" type="ORF">J3D65DRAFT_478656</name>
</gene>
<feature type="region of interest" description="Disordered" evidence="1">
    <location>
        <begin position="83"/>
        <end position="194"/>
    </location>
</feature>
<feature type="compositionally biased region" description="Low complexity" evidence="1">
    <location>
        <begin position="54"/>
        <end position="64"/>
    </location>
</feature>
<feature type="compositionally biased region" description="Low complexity" evidence="1">
    <location>
        <begin position="98"/>
        <end position="110"/>
    </location>
</feature>
<comment type="caution">
    <text evidence="2">The sequence shown here is derived from an EMBL/GenBank/DDBJ whole genome shotgun (WGS) entry which is preliminary data.</text>
</comment>
<feature type="compositionally biased region" description="Low complexity" evidence="1">
    <location>
        <begin position="30"/>
        <end position="45"/>
    </location>
</feature>
<name>A0ABR1LG92_9PEZI</name>
<evidence type="ECO:0000313" key="2">
    <source>
        <dbReference type="EMBL" id="KAK7534239.1"/>
    </source>
</evidence>
<feature type="region of interest" description="Disordered" evidence="1">
    <location>
        <begin position="17"/>
        <end position="64"/>
    </location>
</feature>
<dbReference type="GeneID" id="92029466"/>
<evidence type="ECO:0000313" key="3">
    <source>
        <dbReference type="Proteomes" id="UP001360953"/>
    </source>
</evidence>
<keyword evidence="3" id="KW-1185">Reference proteome</keyword>
<reference evidence="2 3" key="1">
    <citation type="submission" date="2024-04" db="EMBL/GenBank/DDBJ databases">
        <title>Phyllosticta paracitricarpa is synonymous to the EU quarantine fungus P. citricarpa based on phylogenomic analyses.</title>
        <authorList>
            <consortium name="Lawrence Berkeley National Laboratory"/>
            <person name="Van ingen-buijs V.A."/>
            <person name="Van westerhoven A.C."/>
            <person name="Haridas S."/>
            <person name="Skiadas P."/>
            <person name="Martin F."/>
            <person name="Groenewald J.Z."/>
            <person name="Crous P.W."/>
            <person name="Seidl M.F."/>
        </authorList>
    </citation>
    <scope>NUCLEOTIDE SEQUENCE [LARGE SCALE GENOMIC DNA]</scope>
    <source>
        <strain evidence="2 3">CPC 17464</strain>
    </source>
</reference>
<feature type="compositionally biased region" description="Basic residues" evidence="1">
    <location>
        <begin position="145"/>
        <end position="162"/>
    </location>
</feature>
<accession>A0ABR1LG92</accession>
<sequence length="220" mass="24009">MQGSQADARLTNVRYSALAMAQGRPPSFRSSTTTPHHTNPPYSTYATTPQDSTRLASPLRSLLPSSPCSALLRSALLCSARCHTARRPPKPPPPQTPAPSRSQPPRQTPAVQGAAQHSNHRHLSTHAPQLAGVEGLGWRAAQPSPRRRLKPSQQRGRSRSRSRFSSFRSGWRLPSRSQLHLQTPHPRTRAPIPLGTLARFGPSALSFQLSPFLDVGSLQP</sequence>
<evidence type="ECO:0000256" key="1">
    <source>
        <dbReference type="SAM" id="MobiDB-lite"/>
    </source>
</evidence>
<dbReference type="EMBL" id="JBBPEH010000009">
    <property type="protein sequence ID" value="KAK7534239.1"/>
    <property type="molecule type" value="Genomic_DNA"/>
</dbReference>
<dbReference type="RefSeq" id="XP_066653278.1">
    <property type="nucleotide sequence ID" value="XM_066796560.1"/>
</dbReference>
<protein>
    <submittedName>
        <fullName evidence="2">Uncharacterized protein</fullName>
    </submittedName>
</protein>
<organism evidence="2 3">
    <name type="scientific">Phyllosticta citribraziliensis</name>
    <dbReference type="NCBI Taxonomy" id="989973"/>
    <lineage>
        <taxon>Eukaryota</taxon>
        <taxon>Fungi</taxon>
        <taxon>Dikarya</taxon>
        <taxon>Ascomycota</taxon>
        <taxon>Pezizomycotina</taxon>
        <taxon>Dothideomycetes</taxon>
        <taxon>Dothideomycetes incertae sedis</taxon>
        <taxon>Botryosphaeriales</taxon>
        <taxon>Phyllostictaceae</taxon>
        <taxon>Phyllosticta</taxon>
    </lineage>
</organism>
<proteinExistence type="predicted"/>